<dbReference type="InterPro" id="IPR001214">
    <property type="entry name" value="SET_dom"/>
</dbReference>
<gene>
    <name evidence="1" type="ORF">BC936DRAFT_143539</name>
</gene>
<proteinExistence type="predicted"/>
<dbReference type="Proteomes" id="UP000268093">
    <property type="component" value="Unassembled WGS sequence"/>
</dbReference>
<dbReference type="PROSITE" id="PS50280">
    <property type="entry name" value="SET"/>
    <property type="match status" value="1"/>
</dbReference>
<dbReference type="EMBL" id="RBNI01002724">
    <property type="protein sequence ID" value="RUP48972.1"/>
    <property type="molecule type" value="Genomic_DNA"/>
</dbReference>
<comment type="caution">
    <text evidence="1">The sequence shown here is derived from an EMBL/GenBank/DDBJ whole genome shotgun (WGS) entry which is preliminary data.</text>
</comment>
<evidence type="ECO:0000313" key="2">
    <source>
        <dbReference type="Proteomes" id="UP000268093"/>
    </source>
</evidence>
<dbReference type="SUPFAM" id="SSF82199">
    <property type="entry name" value="SET domain"/>
    <property type="match status" value="1"/>
</dbReference>
<organism evidence="1 2">
    <name type="scientific">Jimgerdemannia flammicorona</name>
    <dbReference type="NCBI Taxonomy" id="994334"/>
    <lineage>
        <taxon>Eukaryota</taxon>
        <taxon>Fungi</taxon>
        <taxon>Fungi incertae sedis</taxon>
        <taxon>Mucoromycota</taxon>
        <taxon>Mucoromycotina</taxon>
        <taxon>Endogonomycetes</taxon>
        <taxon>Endogonales</taxon>
        <taxon>Endogonaceae</taxon>
        <taxon>Jimgerdemannia</taxon>
    </lineage>
</organism>
<evidence type="ECO:0000313" key="1">
    <source>
        <dbReference type="EMBL" id="RUP48972.1"/>
    </source>
</evidence>
<dbReference type="Gene3D" id="2.170.270.10">
    <property type="entry name" value="SET domain"/>
    <property type="match status" value="1"/>
</dbReference>
<reference evidence="1 2" key="1">
    <citation type="journal article" date="2018" name="New Phytol.">
        <title>Phylogenomics of Endogonaceae and evolution of mycorrhizas within Mucoromycota.</title>
        <authorList>
            <person name="Chang Y."/>
            <person name="Desiro A."/>
            <person name="Na H."/>
            <person name="Sandor L."/>
            <person name="Lipzen A."/>
            <person name="Clum A."/>
            <person name="Barry K."/>
            <person name="Grigoriev I.V."/>
            <person name="Martin F.M."/>
            <person name="Stajich J.E."/>
            <person name="Smith M.E."/>
            <person name="Bonito G."/>
            <person name="Spatafora J.W."/>
        </authorList>
    </citation>
    <scope>NUCLEOTIDE SEQUENCE [LARGE SCALE GENOMIC DNA]</scope>
    <source>
        <strain evidence="1 2">GMNB39</strain>
    </source>
</reference>
<keyword evidence="2" id="KW-1185">Reference proteome</keyword>
<sequence>MQNVFKEPKKAQPPPGWPEGIIYINQLLWSKLVPAELKNSYKPAPGTSASEKFIAQHVNVLGVVPDAKQSRKNVRIRKIDDPKHPCFGAYGLFAAQTLQPKAHVIDYLGVVEFQETYNQRSDYVLRFDDLSIDAEKMGNEGRFCNDYRGIGQKPNVCFLNYMDERTKEIKVGVFVIGKEKIKKGEELVCM</sequence>
<dbReference type="Pfam" id="PF00856">
    <property type="entry name" value="SET"/>
    <property type="match status" value="1"/>
</dbReference>
<dbReference type="InterPro" id="IPR046341">
    <property type="entry name" value="SET_dom_sf"/>
</dbReference>
<name>A0A433DDP3_9FUNG</name>
<protein>
    <submittedName>
        <fullName evidence="1">Uncharacterized protein</fullName>
    </submittedName>
</protein>
<dbReference type="OrthoDB" id="5792673at2759"/>
<accession>A0A433DDP3</accession>